<keyword evidence="6" id="KW-1185">Reference proteome</keyword>
<dbReference type="PANTHER" id="PTHR43537:SF45">
    <property type="entry name" value="GNTR FAMILY REGULATORY PROTEIN"/>
    <property type="match status" value="1"/>
</dbReference>
<evidence type="ECO:0000256" key="1">
    <source>
        <dbReference type="ARBA" id="ARBA00023015"/>
    </source>
</evidence>
<dbReference type="Proteomes" id="UP000196581">
    <property type="component" value="Unassembled WGS sequence"/>
</dbReference>
<dbReference type="Pfam" id="PF00392">
    <property type="entry name" value="GntR"/>
    <property type="match status" value="1"/>
</dbReference>
<gene>
    <name evidence="5" type="ORF">FM105_01840</name>
</gene>
<dbReference type="Gene3D" id="1.10.10.10">
    <property type="entry name" value="Winged helix-like DNA-binding domain superfamily/Winged helix DNA-binding domain"/>
    <property type="match status" value="1"/>
</dbReference>
<dbReference type="Gene3D" id="1.20.120.530">
    <property type="entry name" value="GntR ligand-binding domain-like"/>
    <property type="match status" value="1"/>
</dbReference>
<sequence length="201" mass="21794">MSLRETALDEIRTAIAVGDLGEDRIFSAAGLAKTLGMSLSPVREAMMSLVSDGTVEAVPNRGYRLVPVTHADLDEILQLRLLLAEPAVRSLCESRDPGTLRDLRTAAEDALAAAGAADRKSFFAADRRFHFLVLSRGLGERAAEIGLRLRDQSRVAHDEEKPQEADRESAAQLCTLVGFVEAGDAEAAVDLVDDNLRYFLT</sequence>
<dbReference type="AlphaFoldDB" id="A0A1X6WWY9"/>
<organism evidence="5 6">
    <name type="scientific">Brevibacterium yomogidense</name>
    <dbReference type="NCBI Taxonomy" id="946573"/>
    <lineage>
        <taxon>Bacteria</taxon>
        <taxon>Bacillati</taxon>
        <taxon>Actinomycetota</taxon>
        <taxon>Actinomycetes</taxon>
        <taxon>Micrococcales</taxon>
        <taxon>Brevibacteriaceae</taxon>
        <taxon>Brevibacterium</taxon>
    </lineage>
</organism>
<dbReference type="GO" id="GO:0003677">
    <property type="term" value="F:DNA binding"/>
    <property type="evidence" value="ECO:0007669"/>
    <property type="project" value="UniProtKB-KW"/>
</dbReference>
<dbReference type="InterPro" id="IPR011711">
    <property type="entry name" value="GntR_C"/>
</dbReference>
<evidence type="ECO:0000256" key="2">
    <source>
        <dbReference type="ARBA" id="ARBA00023125"/>
    </source>
</evidence>
<evidence type="ECO:0000259" key="4">
    <source>
        <dbReference type="PROSITE" id="PS50949"/>
    </source>
</evidence>
<dbReference type="PANTHER" id="PTHR43537">
    <property type="entry name" value="TRANSCRIPTIONAL REGULATOR, GNTR FAMILY"/>
    <property type="match status" value="1"/>
</dbReference>
<dbReference type="SUPFAM" id="SSF48008">
    <property type="entry name" value="GntR ligand-binding domain-like"/>
    <property type="match status" value="1"/>
</dbReference>
<dbReference type="EMBL" id="FWFF01000001">
    <property type="protein sequence ID" value="SLM90147.1"/>
    <property type="molecule type" value="Genomic_DNA"/>
</dbReference>
<dbReference type="InterPro" id="IPR008920">
    <property type="entry name" value="TF_FadR/GntR_C"/>
</dbReference>
<dbReference type="SUPFAM" id="SSF46785">
    <property type="entry name" value="Winged helix' DNA-binding domain"/>
    <property type="match status" value="1"/>
</dbReference>
<dbReference type="InterPro" id="IPR036390">
    <property type="entry name" value="WH_DNA-bd_sf"/>
</dbReference>
<dbReference type="RefSeq" id="WP_256970145.1">
    <property type="nucleotide sequence ID" value="NZ_FWFF01000001.1"/>
</dbReference>
<dbReference type="PROSITE" id="PS50949">
    <property type="entry name" value="HTH_GNTR"/>
    <property type="match status" value="1"/>
</dbReference>
<dbReference type="SMART" id="SM00345">
    <property type="entry name" value="HTH_GNTR"/>
    <property type="match status" value="1"/>
</dbReference>
<dbReference type="InterPro" id="IPR000524">
    <property type="entry name" value="Tscrpt_reg_HTH_GntR"/>
</dbReference>
<dbReference type="Pfam" id="PF07729">
    <property type="entry name" value="FCD"/>
    <property type="match status" value="1"/>
</dbReference>
<dbReference type="SMART" id="SM00895">
    <property type="entry name" value="FCD"/>
    <property type="match status" value="1"/>
</dbReference>
<dbReference type="InterPro" id="IPR036388">
    <property type="entry name" value="WH-like_DNA-bd_sf"/>
</dbReference>
<feature type="domain" description="HTH gntR-type" evidence="4">
    <location>
        <begin position="1"/>
        <end position="68"/>
    </location>
</feature>
<name>A0A1X6WWY9_9MICO</name>
<keyword evidence="3" id="KW-0804">Transcription</keyword>
<keyword evidence="2" id="KW-0238">DNA-binding</keyword>
<evidence type="ECO:0000313" key="5">
    <source>
        <dbReference type="EMBL" id="SLM90147.1"/>
    </source>
</evidence>
<keyword evidence="1" id="KW-0805">Transcription regulation</keyword>
<protein>
    <submittedName>
        <fullName evidence="5">Transcriptional regulator, GntR family</fullName>
    </submittedName>
</protein>
<proteinExistence type="predicted"/>
<dbReference type="GO" id="GO:0003700">
    <property type="term" value="F:DNA-binding transcription factor activity"/>
    <property type="evidence" value="ECO:0007669"/>
    <property type="project" value="InterPro"/>
</dbReference>
<accession>A0A1X6WWY9</accession>
<evidence type="ECO:0000256" key="3">
    <source>
        <dbReference type="ARBA" id="ARBA00023163"/>
    </source>
</evidence>
<evidence type="ECO:0000313" key="6">
    <source>
        <dbReference type="Proteomes" id="UP000196581"/>
    </source>
</evidence>
<reference evidence="6" key="1">
    <citation type="submission" date="2017-02" db="EMBL/GenBank/DDBJ databases">
        <authorList>
            <person name="Dridi B."/>
        </authorList>
    </citation>
    <scope>NUCLEOTIDE SEQUENCE [LARGE SCALE GENOMIC DNA]</scope>
    <source>
        <strain evidence="6">B Co 03.10</strain>
    </source>
</reference>